<dbReference type="AlphaFoldDB" id="A0A8J2VG73"/>
<name>A0A8J2VG73_9BACL</name>
<keyword evidence="1" id="KW-1133">Transmembrane helix</keyword>
<evidence type="ECO:0000313" key="3">
    <source>
        <dbReference type="EMBL" id="GGE19633.1"/>
    </source>
</evidence>
<protein>
    <recommendedName>
        <fullName evidence="2">Phosphatidic acid phosphatase type 2/haloperoxidase domain-containing protein</fullName>
    </recommendedName>
</protein>
<accession>A0A8J2VG73</accession>
<keyword evidence="1" id="KW-0472">Membrane</keyword>
<evidence type="ECO:0000256" key="1">
    <source>
        <dbReference type="SAM" id="Phobius"/>
    </source>
</evidence>
<reference evidence="3" key="1">
    <citation type="journal article" date="2014" name="Int. J. Syst. Evol. Microbiol.">
        <title>Complete genome sequence of Corynebacterium casei LMG S-19264T (=DSM 44701T), isolated from a smear-ripened cheese.</title>
        <authorList>
            <consortium name="US DOE Joint Genome Institute (JGI-PGF)"/>
            <person name="Walter F."/>
            <person name="Albersmeier A."/>
            <person name="Kalinowski J."/>
            <person name="Ruckert C."/>
        </authorList>
    </citation>
    <scope>NUCLEOTIDE SEQUENCE</scope>
    <source>
        <strain evidence="3">CGMCC 1.15179</strain>
    </source>
</reference>
<feature type="transmembrane region" description="Helical" evidence="1">
    <location>
        <begin position="137"/>
        <end position="158"/>
    </location>
</feature>
<feature type="domain" description="Phosphatidic acid phosphatase type 2/haloperoxidase" evidence="2">
    <location>
        <begin position="100"/>
        <end position="211"/>
    </location>
</feature>
<feature type="transmembrane region" description="Helical" evidence="1">
    <location>
        <begin position="170"/>
        <end position="190"/>
    </location>
</feature>
<feature type="transmembrane region" description="Helical" evidence="1">
    <location>
        <begin position="74"/>
        <end position="92"/>
    </location>
</feature>
<feature type="transmembrane region" description="Helical" evidence="1">
    <location>
        <begin position="12"/>
        <end position="33"/>
    </location>
</feature>
<dbReference type="PANTHER" id="PTHR14969">
    <property type="entry name" value="SPHINGOSINE-1-PHOSPHATE PHOSPHOHYDROLASE"/>
    <property type="match status" value="1"/>
</dbReference>
<gene>
    <name evidence="3" type="ORF">GCM10011571_21970</name>
</gene>
<dbReference type="PANTHER" id="PTHR14969:SF13">
    <property type="entry name" value="AT30094P"/>
    <property type="match status" value="1"/>
</dbReference>
<proteinExistence type="predicted"/>
<dbReference type="InterPro" id="IPR000326">
    <property type="entry name" value="PAP2/HPO"/>
</dbReference>
<organism evidence="3 4">
    <name type="scientific">Marinithermofilum abyssi</name>
    <dbReference type="NCBI Taxonomy" id="1571185"/>
    <lineage>
        <taxon>Bacteria</taxon>
        <taxon>Bacillati</taxon>
        <taxon>Bacillota</taxon>
        <taxon>Bacilli</taxon>
        <taxon>Bacillales</taxon>
        <taxon>Thermoactinomycetaceae</taxon>
        <taxon>Marinithermofilum</taxon>
    </lineage>
</organism>
<dbReference type="SMART" id="SM00014">
    <property type="entry name" value="acidPPc"/>
    <property type="match status" value="1"/>
</dbReference>
<keyword evidence="1" id="KW-0812">Transmembrane</keyword>
<dbReference type="CDD" id="cd03392">
    <property type="entry name" value="PAP2_like_2"/>
    <property type="match status" value="1"/>
</dbReference>
<sequence length="229" mass="25685">MVQNQQCPSRETKTLTVQLIVGLAITLACILLFTELGEDVSQRETFVVDLLLIRWVEALRSPGVTKWMNHVTDLGSVTWLTMATIITTIALWRRGKLRDGVMVAAGMAATSILNTALKDMYERQRPEDALIHEIGYSFPSGHAMGAMAFYSFLLYLMIKSTWQPWIKSCTGLLLLGIIAVVGWSRVYLGVHYPTDVIAGFVAGAFIVITSLCIRETYRRYRQRSSWSSS</sequence>
<evidence type="ECO:0000313" key="4">
    <source>
        <dbReference type="Proteomes" id="UP000625210"/>
    </source>
</evidence>
<feature type="transmembrane region" description="Helical" evidence="1">
    <location>
        <begin position="196"/>
        <end position="213"/>
    </location>
</feature>
<evidence type="ECO:0000259" key="2">
    <source>
        <dbReference type="SMART" id="SM00014"/>
    </source>
</evidence>
<dbReference type="InterPro" id="IPR036938">
    <property type="entry name" value="PAP2/HPO_sf"/>
</dbReference>
<dbReference type="Gene3D" id="1.20.144.10">
    <property type="entry name" value="Phosphatidic acid phosphatase type 2/haloperoxidase"/>
    <property type="match status" value="2"/>
</dbReference>
<dbReference type="EMBL" id="BMHQ01000007">
    <property type="protein sequence ID" value="GGE19633.1"/>
    <property type="molecule type" value="Genomic_DNA"/>
</dbReference>
<comment type="caution">
    <text evidence="3">The sequence shown here is derived from an EMBL/GenBank/DDBJ whole genome shotgun (WGS) entry which is preliminary data.</text>
</comment>
<dbReference type="Pfam" id="PF01569">
    <property type="entry name" value="PAP2"/>
    <property type="match status" value="1"/>
</dbReference>
<dbReference type="SUPFAM" id="SSF48317">
    <property type="entry name" value="Acid phosphatase/Vanadium-dependent haloperoxidase"/>
    <property type="match status" value="1"/>
</dbReference>
<dbReference type="Proteomes" id="UP000625210">
    <property type="component" value="Unassembled WGS sequence"/>
</dbReference>
<reference evidence="3" key="2">
    <citation type="submission" date="2020-09" db="EMBL/GenBank/DDBJ databases">
        <authorList>
            <person name="Sun Q."/>
            <person name="Zhou Y."/>
        </authorList>
    </citation>
    <scope>NUCLEOTIDE SEQUENCE</scope>
    <source>
        <strain evidence="3">CGMCC 1.15179</strain>
    </source>
</reference>
<keyword evidence="4" id="KW-1185">Reference proteome</keyword>